<proteinExistence type="predicted"/>
<feature type="domain" description="AraC effector-binding" evidence="1">
    <location>
        <begin position="5"/>
        <end position="155"/>
    </location>
</feature>
<dbReference type="InterPro" id="IPR011256">
    <property type="entry name" value="Reg_factor_effector_dom_sf"/>
</dbReference>
<reference evidence="2" key="1">
    <citation type="submission" date="2022-06" db="EMBL/GenBank/DDBJ databases">
        <title>Ornithinimicrobium HY1793.</title>
        <authorList>
            <person name="Huang Y."/>
        </authorList>
    </citation>
    <scope>NUCLEOTIDE SEQUENCE</scope>
    <source>
        <strain evidence="2">HY1793</strain>
    </source>
</reference>
<dbReference type="Pfam" id="PF06445">
    <property type="entry name" value="GyrI-like"/>
    <property type="match status" value="1"/>
</dbReference>
<dbReference type="Gene3D" id="3.20.80.10">
    <property type="entry name" value="Regulatory factor, effector binding domain"/>
    <property type="match status" value="1"/>
</dbReference>
<dbReference type="InterPro" id="IPR029442">
    <property type="entry name" value="GyrI-like"/>
</dbReference>
<dbReference type="RefSeq" id="WP_252593684.1">
    <property type="nucleotide sequence ID" value="NZ_CP099489.1"/>
</dbReference>
<name>A0ABY4YU61_9MICO</name>
<dbReference type="EMBL" id="CP099489">
    <property type="protein sequence ID" value="USQ80308.1"/>
    <property type="molecule type" value="Genomic_DNA"/>
</dbReference>
<protein>
    <submittedName>
        <fullName evidence="2">GyrI-like domain-containing protein</fullName>
    </submittedName>
</protein>
<organism evidence="2 3">
    <name type="scientific">Ornithinimicrobium faecis</name>
    <dbReference type="NCBI Taxonomy" id="2934158"/>
    <lineage>
        <taxon>Bacteria</taxon>
        <taxon>Bacillati</taxon>
        <taxon>Actinomycetota</taxon>
        <taxon>Actinomycetes</taxon>
        <taxon>Micrococcales</taxon>
        <taxon>Ornithinimicrobiaceae</taxon>
        <taxon>Ornithinimicrobium</taxon>
    </lineage>
</organism>
<dbReference type="Proteomes" id="UP001056455">
    <property type="component" value="Chromosome"/>
</dbReference>
<sequence>MTQLQDPQIITHDAVPTAVVRDQVTMADLPGLYDRAFTAIGPVLEEQGVQPAGAAFGYYLSMPTGSFELEAGLPVTAPIADAGEVVASELPAGAVARATHAGAYDTLGESWGALVAWVEEQGRTVTTRMWEVYVTDPSPEMDPATLRTDLFILLDD</sequence>
<evidence type="ECO:0000313" key="3">
    <source>
        <dbReference type="Proteomes" id="UP001056455"/>
    </source>
</evidence>
<dbReference type="SMART" id="SM00871">
    <property type="entry name" value="AraC_E_bind"/>
    <property type="match status" value="1"/>
</dbReference>
<accession>A0ABY4YU61</accession>
<dbReference type="InterPro" id="IPR010499">
    <property type="entry name" value="AraC_E-bd"/>
</dbReference>
<evidence type="ECO:0000313" key="2">
    <source>
        <dbReference type="EMBL" id="USQ80308.1"/>
    </source>
</evidence>
<evidence type="ECO:0000259" key="1">
    <source>
        <dbReference type="SMART" id="SM00871"/>
    </source>
</evidence>
<gene>
    <name evidence="2" type="ORF">NF556_01195</name>
</gene>
<dbReference type="SUPFAM" id="SSF55136">
    <property type="entry name" value="Probable bacterial effector-binding domain"/>
    <property type="match status" value="1"/>
</dbReference>
<keyword evidence="3" id="KW-1185">Reference proteome</keyword>